<dbReference type="PANTHER" id="PTHR20870:SF0">
    <property type="entry name" value="BARDET-BIEDL SYNDROME 1 PROTEIN"/>
    <property type="match status" value="1"/>
</dbReference>
<dbReference type="GO" id="GO:1905515">
    <property type="term" value="P:non-motile cilium assembly"/>
    <property type="evidence" value="ECO:0007669"/>
    <property type="project" value="InterPro"/>
</dbReference>
<organism evidence="3 4">
    <name type="scientific">Daphnia galeata</name>
    <dbReference type="NCBI Taxonomy" id="27404"/>
    <lineage>
        <taxon>Eukaryota</taxon>
        <taxon>Metazoa</taxon>
        <taxon>Ecdysozoa</taxon>
        <taxon>Arthropoda</taxon>
        <taxon>Crustacea</taxon>
        <taxon>Branchiopoda</taxon>
        <taxon>Diplostraca</taxon>
        <taxon>Cladocera</taxon>
        <taxon>Anomopoda</taxon>
        <taxon>Daphniidae</taxon>
        <taxon>Daphnia</taxon>
    </lineage>
</organism>
<evidence type="ECO:0008006" key="5">
    <source>
        <dbReference type="Google" id="ProtNLM"/>
    </source>
</evidence>
<name>A0A8J2RA50_9CRUS</name>
<dbReference type="GO" id="GO:0034464">
    <property type="term" value="C:BBSome"/>
    <property type="evidence" value="ECO:0007669"/>
    <property type="project" value="InterPro"/>
</dbReference>
<keyword evidence="4" id="KW-1185">Reference proteome</keyword>
<feature type="domain" description="Bardet-Biedl syndrome 1 N-terminal" evidence="1">
    <location>
        <begin position="138"/>
        <end position="218"/>
    </location>
</feature>
<dbReference type="InterPro" id="IPR056419">
    <property type="entry name" value="GAE_BBS1"/>
</dbReference>
<dbReference type="OrthoDB" id="10259809at2759"/>
<dbReference type="GO" id="GO:0005930">
    <property type="term" value="C:axoneme"/>
    <property type="evidence" value="ECO:0007669"/>
    <property type="project" value="TreeGrafter"/>
</dbReference>
<dbReference type="EMBL" id="CAKKLH010000003">
    <property type="protein sequence ID" value="CAH0098607.1"/>
    <property type="molecule type" value="Genomic_DNA"/>
</dbReference>
<dbReference type="GO" id="GO:0061512">
    <property type="term" value="P:protein localization to cilium"/>
    <property type="evidence" value="ECO:0007669"/>
    <property type="project" value="TreeGrafter"/>
</dbReference>
<dbReference type="Proteomes" id="UP000789390">
    <property type="component" value="Unassembled WGS sequence"/>
</dbReference>
<accession>A0A8J2RA50</accession>
<dbReference type="InterPro" id="IPR032728">
    <property type="entry name" value="BBS1_N"/>
</dbReference>
<dbReference type="InterPro" id="IPR036322">
    <property type="entry name" value="WD40_repeat_dom_sf"/>
</dbReference>
<feature type="domain" description="Bardet-Biedl syndrome 1 N-terminal" evidence="1">
    <location>
        <begin position="7"/>
        <end position="122"/>
    </location>
</feature>
<comment type="caution">
    <text evidence="3">The sequence shown here is derived from an EMBL/GenBank/DDBJ whole genome shotgun (WGS) entry which is preliminary data.</text>
</comment>
<proteinExistence type="predicted"/>
<reference evidence="3" key="1">
    <citation type="submission" date="2021-11" db="EMBL/GenBank/DDBJ databases">
        <authorList>
            <person name="Schell T."/>
        </authorList>
    </citation>
    <scope>NUCLEOTIDE SEQUENCE</scope>
    <source>
        <strain evidence="3">M5</strain>
    </source>
</reference>
<gene>
    <name evidence="3" type="ORF">DGAL_LOCUS690</name>
</gene>
<dbReference type="Pfam" id="PF23304">
    <property type="entry name" value="GAE_BBS1"/>
    <property type="match status" value="1"/>
</dbReference>
<evidence type="ECO:0000313" key="4">
    <source>
        <dbReference type="Proteomes" id="UP000789390"/>
    </source>
</evidence>
<sequence length="548" mass="60629">MSRNQLWLDAFYSSSLNLKAECGVVLLALDDLAKDGTNRLLALLIGYEISYLKILNGTDVQCEISLPEMALALCTFSMDGSLPDFLNMTGIAVGASSSLYIYKNFKPYYKYNIPSGGPTNTEKPTNLIVLTIVPGNPNQAEITQLAALPRSTPDISSSSLLLVGTEHNSLLIIDPHTFNAISRIELPGLPTSIKCSGSYDVEAVIFISTPDAGVFMLRSDQKPMEAKPFLSPRSSIVEMAFNGVTIAVATSDRTIKYYTMQGQELRKVVVEDFILAITWIEMANQDISLLAVSIANGEVHFYRQGIQIEKLRFNSGIISMTCGRFGREDGVLVMVSKDGDFIVKILNRGYKTTKPISTENVTKVSASNKKKSLWPAKTKLFVDQTMREKEDPKKMYQQFQEGICRLHLRSLQEWMNVSSNNIDKADVEQLATVPDEKRCVHLVAKLLGSGSRFMLHLLLQNISETVIDSLTVMLQVTDGKLSLERSCVKLSLMLPNSQNWIKLNVRDPMCQGGQVLVMVTKDAEPDSAELTVRGFVVCSVKINISPTL</sequence>
<evidence type="ECO:0000313" key="3">
    <source>
        <dbReference type="EMBL" id="CAH0098607.1"/>
    </source>
</evidence>
<protein>
    <recommendedName>
        <fullName evidence="5">Bardet-Biedl syndrome 1 N-terminal domain-containing protein</fullName>
    </recommendedName>
</protein>
<dbReference type="GO" id="GO:0005813">
    <property type="term" value="C:centrosome"/>
    <property type="evidence" value="ECO:0007669"/>
    <property type="project" value="TreeGrafter"/>
</dbReference>
<dbReference type="InterPro" id="IPR015943">
    <property type="entry name" value="WD40/YVTN_repeat-like_dom_sf"/>
</dbReference>
<evidence type="ECO:0000259" key="2">
    <source>
        <dbReference type="Pfam" id="PF23304"/>
    </source>
</evidence>
<feature type="domain" description="Bardet-Biedl syndrome 1 protein GAE" evidence="2">
    <location>
        <begin position="441"/>
        <end position="522"/>
    </location>
</feature>
<dbReference type="SUPFAM" id="SSF50978">
    <property type="entry name" value="WD40 repeat-like"/>
    <property type="match status" value="1"/>
</dbReference>
<dbReference type="PANTHER" id="PTHR20870">
    <property type="entry name" value="BARDET-BIEDL SYNDROME 1 PROTEIN"/>
    <property type="match status" value="1"/>
</dbReference>
<dbReference type="GO" id="GO:0005113">
    <property type="term" value="F:patched binding"/>
    <property type="evidence" value="ECO:0007669"/>
    <property type="project" value="TreeGrafter"/>
</dbReference>
<dbReference type="GO" id="GO:0005119">
    <property type="term" value="F:smoothened binding"/>
    <property type="evidence" value="ECO:0007669"/>
    <property type="project" value="TreeGrafter"/>
</dbReference>
<dbReference type="Gene3D" id="2.130.10.10">
    <property type="entry name" value="YVTN repeat-like/Quinoprotein amine dehydrogenase"/>
    <property type="match status" value="1"/>
</dbReference>
<dbReference type="AlphaFoldDB" id="A0A8J2RA50"/>
<dbReference type="InterPro" id="IPR028784">
    <property type="entry name" value="BBS1"/>
</dbReference>
<dbReference type="Pfam" id="PF14779">
    <property type="entry name" value="BBS1"/>
    <property type="match status" value="2"/>
</dbReference>
<evidence type="ECO:0000259" key="1">
    <source>
        <dbReference type="Pfam" id="PF14779"/>
    </source>
</evidence>